<gene>
    <name evidence="2" type="ORF">PGTUg99_030211</name>
</gene>
<feature type="compositionally biased region" description="Polar residues" evidence="1">
    <location>
        <begin position="156"/>
        <end position="165"/>
    </location>
</feature>
<dbReference type="AlphaFoldDB" id="A0A5B0R9Q3"/>
<dbReference type="Proteomes" id="UP000325313">
    <property type="component" value="Unassembled WGS sequence"/>
</dbReference>
<feature type="region of interest" description="Disordered" evidence="1">
    <location>
        <begin position="143"/>
        <end position="165"/>
    </location>
</feature>
<reference evidence="2 3" key="1">
    <citation type="submission" date="2019-05" db="EMBL/GenBank/DDBJ databases">
        <title>Emergence of the Ug99 lineage of the wheat stem rust pathogen through somatic hybridization.</title>
        <authorList>
            <person name="Li F."/>
            <person name="Upadhyaya N.M."/>
            <person name="Sperschneider J."/>
            <person name="Matny O."/>
            <person name="Nguyen-Phuc H."/>
            <person name="Mago R."/>
            <person name="Raley C."/>
            <person name="Miller M.E."/>
            <person name="Silverstein K.A.T."/>
            <person name="Henningsen E."/>
            <person name="Hirsch C.D."/>
            <person name="Visser B."/>
            <person name="Pretorius Z.A."/>
            <person name="Steffenson B.J."/>
            <person name="Schwessinger B."/>
            <person name="Dodds P.N."/>
            <person name="Figueroa M."/>
        </authorList>
    </citation>
    <scope>NUCLEOTIDE SEQUENCE [LARGE SCALE GENOMIC DNA]</scope>
    <source>
        <strain evidence="2 3">Ug99</strain>
    </source>
</reference>
<organism evidence="2 3">
    <name type="scientific">Puccinia graminis f. sp. tritici</name>
    <dbReference type="NCBI Taxonomy" id="56615"/>
    <lineage>
        <taxon>Eukaryota</taxon>
        <taxon>Fungi</taxon>
        <taxon>Dikarya</taxon>
        <taxon>Basidiomycota</taxon>
        <taxon>Pucciniomycotina</taxon>
        <taxon>Pucciniomycetes</taxon>
        <taxon>Pucciniales</taxon>
        <taxon>Pucciniaceae</taxon>
        <taxon>Puccinia</taxon>
    </lineage>
</organism>
<evidence type="ECO:0000256" key="1">
    <source>
        <dbReference type="SAM" id="MobiDB-lite"/>
    </source>
</evidence>
<evidence type="ECO:0000313" key="3">
    <source>
        <dbReference type="Proteomes" id="UP000325313"/>
    </source>
</evidence>
<protein>
    <submittedName>
        <fullName evidence="2">Uncharacterized protein</fullName>
    </submittedName>
</protein>
<sequence length="165" mass="18727">MVVTRELSSGLQSDVFHCDSDLQLSGVIHALATDGAVDYHVHLQRRLCGDLCDPPAAVGGPDVGRPLAHRRHPLRPRLLRRRARAHLRLQSHHLFRDHPLRRRPLLLPTVLPLIGHDGLQILGFDHQRRSRVFSRLEASSLGDQLERSPTIRHGVPQSNGRRQRR</sequence>
<evidence type="ECO:0000313" key="2">
    <source>
        <dbReference type="EMBL" id="KAA1121795.1"/>
    </source>
</evidence>
<name>A0A5B0R9Q3_PUCGR</name>
<comment type="caution">
    <text evidence="2">The sequence shown here is derived from an EMBL/GenBank/DDBJ whole genome shotgun (WGS) entry which is preliminary data.</text>
</comment>
<dbReference type="EMBL" id="VDEP01000237">
    <property type="protein sequence ID" value="KAA1121795.1"/>
    <property type="molecule type" value="Genomic_DNA"/>
</dbReference>
<proteinExistence type="predicted"/>
<accession>A0A5B0R9Q3</accession>